<dbReference type="Gene3D" id="3.30.420.40">
    <property type="match status" value="2"/>
</dbReference>
<name>A0A1H8CMG1_9BACL</name>
<dbReference type="RefSeq" id="WP_089966056.1">
    <property type="nucleotide sequence ID" value="NZ_FOCQ01000004.1"/>
</dbReference>
<dbReference type="GO" id="GO:0016301">
    <property type="term" value="F:kinase activity"/>
    <property type="evidence" value="ECO:0007669"/>
    <property type="project" value="UniProtKB-KW"/>
</dbReference>
<dbReference type="PANTHER" id="PTHR18964">
    <property type="entry name" value="ROK (REPRESSOR, ORF, KINASE) FAMILY"/>
    <property type="match status" value="1"/>
</dbReference>
<keyword evidence="2" id="KW-0808">Transferase</keyword>
<proteinExistence type="inferred from homology"/>
<dbReference type="InterPro" id="IPR043129">
    <property type="entry name" value="ATPase_NBD"/>
</dbReference>
<dbReference type="InterPro" id="IPR000600">
    <property type="entry name" value="ROK"/>
</dbReference>
<dbReference type="SUPFAM" id="SSF53067">
    <property type="entry name" value="Actin-like ATPase domain"/>
    <property type="match status" value="1"/>
</dbReference>
<keyword evidence="3" id="KW-1185">Reference proteome</keyword>
<sequence length="297" mass="32134">MTNYALALDIGGTKIAGALVDRSGNCSFRSELKSIPQEREAMFGQVVSCIRQVLAQADIQVQDIAGMGVGVPGKVDREKGIAVYQNNLPWDHFPVVRRLREIFSVPVILDNDVCMAAYGEWSMAGKSANETFVYLTVSTGIACSIIHQGSFVRGAGFAGELGLLKIQEGAGLEGSLEAIASGPAIERRMQAEQDRQPGYTTREVIRAYRQGHPVATQVVREAVSCLARGLHTVISLLDPHRIVLGGGVMQNHPELLTDLKRELQPLLIPEQHAALDRIRVTTLRGDAGLIGAGLRVF</sequence>
<evidence type="ECO:0000313" key="2">
    <source>
        <dbReference type="EMBL" id="SEM96166.1"/>
    </source>
</evidence>
<dbReference type="Pfam" id="PF00480">
    <property type="entry name" value="ROK"/>
    <property type="match status" value="1"/>
</dbReference>
<dbReference type="OrthoDB" id="9795247at2"/>
<gene>
    <name evidence="2" type="ORF">SAMN05444955_1045</name>
</gene>
<evidence type="ECO:0000256" key="1">
    <source>
        <dbReference type="ARBA" id="ARBA00006479"/>
    </source>
</evidence>
<reference evidence="2 3" key="1">
    <citation type="submission" date="2016-10" db="EMBL/GenBank/DDBJ databases">
        <authorList>
            <person name="de Groot N.N."/>
        </authorList>
    </citation>
    <scope>NUCLEOTIDE SEQUENCE [LARGE SCALE GENOMIC DNA]</scope>
    <source>
        <strain evidence="2 3">DSM 46701</strain>
    </source>
</reference>
<organism evidence="2 3">
    <name type="scientific">Lihuaxuella thermophila</name>
    <dbReference type="NCBI Taxonomy" id="1173111"/>
    <lineage>
        <taxon>Bacteria</taxon>
        <taxon>Bacillati</taxon>
        <taxon>Bacillota</taxon>
        <taxon>Bacilli</taxon>
        <taxon>Bacillales</taxon>
        <taxon>Thermoactinomycetaceae</taxon>
        <taxon>Lihuaxuella</taxon>
    </lineage>
</organism>
<comment type="similarity">
    <text evidence="1">Belongs to the ROK (NagC/XylR) family.</text>
</comment>
<protein>
    <submittedName>
        <fullName evidence="2">Glucokinase</fullName>
    </submittedName>
</protein>
<evidence type="ECO:0000313" key="3">
    <source>
        <dbReference type="Proteomes" id="UP000199695"/>
    </source>
</evidence>
<keyword evidence="2" id="KW-0418">Kinase</keyword>
<dbReference type="AlphaFoldDB" id="A0A1H8CMG1"/>
<accession>A0A1H8CMG1</accession>
<dbReference type="EMBL" id="FOCQ01000004">
    <property type="protein sequence ID" value="SEM96166.1"/>
    <property type="molecule type" value="Genomic_DNA"/>
</dbReference>
<dbReference type="Proteomes" id="UP000199695">
    <property type="component" value="Unassembled WGS sequence"/>
</dbReference>
<dbReference type="STRING" id="1173111.SAMN05444955_1045"/>
<dbReference type="PANTHER" id="PTHR18964:SF149">
    <property type="entry name" value="BIFUNCTIONAL UDP-N-ACETYLGLUCOSAMINE 2-EPIMERASE_N-ACETYLMANNOSAMINE KINASE"/>
    <property type="match status" value="1"/>
</dbReference>